<dbReference type="Gene3D" id="2.130.10.10">
    <property type="entry name" value="YVTN repeat-like/Quinoprotein amine dehydrogenase"/>
    <property type="match status" value="2"/>
</dbReference>
<dbReference type="RefSeq" id="WP_014368647.1">
    <property type="nucleotide sequence ID" value="NC_016935.1"/>
</dbReference>
<keyword evidence="2" id="KW-1185">Reference proteome</keyword>
<dbReference type="NCBIfam" id="NF045728">
    <property type="entry name" value="glycosyl_F510_1955"/>
    <property type="match status" value="1"/>
</dbReference>
<dbReference type="KEGG" id="pmq:PM3016_985"/>
<evidence type="ECO:0000313" key="1">
    <source>
        <dbReference type="EMBL" id="AFC27924.1"/>
    </source>
</evidence>
<accession>H6N9B8</accession>
<organism evidence="1 2">
    <name type="scientific">Paenibacillus mucilaginosus 3016</name>
    <dbReference type="NCBI Taxonomy" id="1116391"/>
    <lineage>
        <taxon>Bacteria</taxon>
        <taxon>Bacillati</taxon>
        <taxon>Bacillota</taxon>
        <taxon>Bacilli</taxon>
        <taxon>Bacillales</taxon>
        <taxon>Paenibacillaceae</taxon>
        <taxon>Paenibacillus</taxon>
    </lineage>
</organism>
<evidence type="ECO:0000313" key="2">
    <source>
        <dbReference type="Proteomes" id="UP000007523"/>
    </source>
</evidence>
<dbReference type="GO" id="GO:0016787">
    <property type="term" value="F:hydrolase activity"/>
    <property type="evidence" value="ECO:0007669"/>
    <property type="project" value="UniProtKB-KW"/>
</dbReference>
<name>H6N9B8_9BACL</name>
<dbReference type="EMBL" id="CP003235">
    <property type="protein sequence ID" value="AFC27924.1"/>
    <property type="molecule type" value="Genomic_DNA"/>
</dbReference>
<gene>
    <name evidence="1" type="ORF">PM3016_985</name>
</gene>
<dbReference type="Pfam" id="PF02012">
    <property type="entry name" value="BNR"/>
    <property type="match status" value="1"/>
</dbReference>
<dbReference type="SUPFAM" id="SSF110296">
    <property type="entry name" value="Oligoxyloglucan reducing end-specific cellobiohydrolase"/>
    <property type="match status" value="1"/>
</dbReference>
<dbReference type="InterPro" id="IPR015943">
    <property type="entry name" value="WD40/YVTN_repeat-like_dom_sf"/>
</dbReference>
<reference evidence="1 2" key="1">
    <citation type="journal article" date="2012" name="J. Bacteriol.">
        <title>Complete Genome Sequence of Paenibacillus mucilaginosus 3016, a Bacterium Functional as Microbial Fertilizer.</title>
        <authorList>
            <person name="Ma M."/>
            <person name="Wang Z."/>
            <person name="Li L."/>
            <person name="Jiang X."/>
            <person name="Guan D."/>
            <person name="Cao F."/>
            <person name="Chen H."/>
            <person name="Wang X."/>
            <person name="Shen D."/>
            <person name="Du B."/>
            <person name="Li J."/>
        </authorList>
    </citation>
    <scope>NUCLEOTIDE SEQUENCE [LARGE SCALE GENOMIC DNA]</scope>
    <source>
        <strain evidence="1 2">3016</strain>
    </source>
</reference>
<dbReference type="HOGENOM" id="CLU_070024_1_0_9"/>
<dbReference type="InterPro" id="IPR002860">
    <property type="entry name" value="BNR_rpt"/>
</dbReference>
<protein>
    <submittedName>
        <fullName evidence="1">BNR repeat-containing glycosyl hydrolase</fullName>
    </submittedName>
</protein>
<dbReference type="STRING" id="1116391.PM3016_985"/>
<keyword evidence="1" id="KW-0378">Hydrolase</keyword>
<sequence>MNGILGLENGRTGTYLTTKGGAILKKIIILALAAAMSAGVTACAKKPAAEEHGAHEHEAAEGTAFLHIHGLGYSRDGERLYIPVHNGIKIYAGGAWSDAPGDKHDYMGFSAADNGFYSSGHPAEGTRYKNPLGLIRSTDEGQSITVLALEGEVDLHGMAVSYRTHTLYALNPEPNSKMKQQGLFYSRDEGKTWTPAAMAGVSGQITSLAVHPSDDKISAIGTTAGTYVSRDYGQTYAQLDPKPASALTFTDQGELLIGSTGAVELRKVNPGTGQAESWKPASAGEAITYISANPADPKKAAYTTEKKNVYVTSDGGATWTQIAEEGQAADGK</sequence>
<dbReference type="AlphaFoldDB" id="H6N9B8"/>
<dbReference type="CDD" id="cd15482">
    <property type="entry name" value="Sialidase_non-viral"/>
    <property type="match status" value="1"/>
</dbReference>
<dbReference type="InterPro" id="IPR054817">
    <property type="entry name" value="Glycosyl_F510_1955-like"/>
</dbReference>
<dbReference type="Proteomes" id="UP000007523">
    <property type="component" value="Chromosome"/>
</dbReference>
<proteinExistence type="predicted"/>